<name>A0A1I8BHI4_MELHA</name>
<evidence type="ECO:0000313" key="3">
    <source>
        <dbReference type="WBParaSite" id="MhA1_Contig241.frz3.gene12"/>
    </source>
</evidence>
<feature type="compositionally biased region" description="Polar residues" evidence="1">
    <location>
        <begin position="60"/>
        <end position="73"/>
    </location>
</feature>
<accession>A0A1I8BHI4</accession>
<evidence type="ECO:0000256" key="1">
    <source>
        <dbReference type="SAM" id="MobiDB-lite"/>
    </source>
</evidence>
<feature type="compositionally biased region" description="Gly residues" evidence="1">
    <location>
        <begin position="46"/>
        <end position="59"/>
    </location>
</feature>
<sequence length="132" mass="13957">MIPQLMGGQFQLAAGGNKFSTGGNKLPSASQPPTIGGMSAPMRGQSGIGGPTTQYGGGQNRSNQIHGTGNFQGVPSYMPKQNFGEISNHDQQIIVPYTGTGGGNQVQRTQYTGHVSRYQNYLSFTPGCQLYL</sequence>
<feature type="region of interest" description="Disordered" evidence="1">
    <location>
        <begin position="16"/>
        <end position="83"/>
    </location>
</feature>
<dbReference type="Proteomes" id="UP000095281">
    <property type="component" value="Unplaced"/>
</dbReference>
<evidence type="ECO:0000313" key="2">
    <source>
        <dbReference type="Proteomes" id="UP000095281"/>
    </source>
</evidence>
<dbReference type="WBParaSite" id="MhA1_Contig241.frz3.gene12">
    <property type="protein sequence ID" value="MhA1_Contig241.frz3.gene12"/>
    <property type="gene ID" value="MhA1_Contig241.frz3.gene12"/>
</dbReference>
<dbReference type="AlphaFoldDB" id="A0A1I8BHI4"/>
<reference evidence="3" key="1">
    <citation type="submission" date="2016-11" db="UniProtKB">
        <authorList>
            <consortium name="WormBaseParasite"/>
        </authorList>
    </citation>
    <scope>IDENTIFICATION</scope>
</reference>
<feature type="compositionally biased region" description="Polar residues" evidence="1">
    <location>
        <begin position="18"/>
        <end position="33"/>
    </location>
</feature>
<proteinExistence type="predicted"/>
<organism evidence="2 3">
    <name type="scientific">Meloidogyne hapla</name>
    <name type="common">Root-knot nematode worm</name>
    <dbReference type="NCBI Taxonomy" id="6305"/>
    <lineage>
        <taxon>Eukaryota</taxon>
        <taxon>Metazoa</taxon>
        <taxon>Ecdysozoa</taxon>
        <taxon>Nematoda</taxon>
        <taxon>Chromadorea</taxon>
        <taxon>Rhabditida</taxon>
        <taxon>Tylenchina</taxon>
        <taxon>Tylenchomorpha</taxon>
        <taxon>Tylenchoidea</taxon>
        <taxon>Meloidogynidae</taxon>
        <taxon>Meloidogyninae</taxon>
        <taxon>Meloidogyne</taxon>
    </lineage>
</organism>
<protein>
    <submittedName>
        <fullName evidence="3">Uncharacterized protein</fullName>
    </submittedName>
</protein>
<keyword evidence="2" id="KW-1185">Reference proteome</keyword>